<reference evidence="3 4" key="1">
    <citation type="journal article" date="2020" name="IScience">
        <title>Genome Sequencing of the Endangered Kingdonia uniflora (Circaeasteraceae, Ranunculales) Reveals Potential Mechanisms of Evolutionary Specialization.</title>
        <authorList>
            <person name="Sun Y."/>
            <person name="Deng T."/>
            <person name="Zhang A."/>
            <person name="Moore M.J."/>
            <person name="Landis J.B."/>
            <person name="Lin N."/>
            <person name="Zhang H."/>
            <person name="Zhang X."/>
            <person name="Huang J."/>
            <person name="Zhang X."/>
            <person name="Sun H."/>
            <person name="Wang H."/>
        </authorList>
    </citation>
    <scope>NUCLEOTIDE SEQUENCE [LARGE SCALE GENOMIC DNA]</scope>
    <source>
        <strain evidence="3">TB1705</strain>
        <tissue evidence="3">Leaf</tissue>
    </source>
</reference>
<accession>A0A7J7NPN8</accession>
<evidence type="ECO:0000256" key="1">
    <source>
        <dbReference type="ARBA" id="ARBA00023136"/>
    </source>
</evidence>
<feature type="region of interest" description="Disordered" evidence="2">
    <location>
        <begin position="133"/>
        <end position="180"/>
    </location>
</feature>
<name>A0A7J7NPN8_9MAGN</name>
<gene>
    <name evidence="3" type="ORF">GIB67_038633</name>
</gene>
<evidence type="ECO:0000256" key="2">
    <source>
        <dbReference type="SAM" id="MobiDB-lite"/>
    </source>
</evidence>
<dbReference type="InterPro" id="IPR037192">
    <property type="entry name" value="ERO1-like_sf"/>
</dbReference>
<dbReference type="SUPFAM" id="SSF110019">
    <property type="entry name" value="ERO1-like"/>
    <property type="match status" value="1"/>
</dbReference>
<comment type="caution">
    <text evidence="3">The sequence shown here is derived from an EMBL/GenBank/DDBJ whole genome shotgun (WGS) entry which is preliminary data.</text>
</comment>
<dbReference type="Proteomes" id="UP000541444">
    <property type="component" value="Unassembled WGS sequence"/>
</dbReference>
<organism evidence="3 4">
    <name type="scientific">Kingdonia uniflora</name>
    <dbReference type="NCBI Taxonomy" id="39325"/>
    <lineage>
        <taxon>Eukaryota</taxon>
        <taxon>Viridiplantae</taxon>
        <taxon>Streptophyta</taxon>
        <taxon>Embryophyta</taxon>
        <taxon>Tracheophyta</taxon>
        <taxon>Spermatophyta</taxon>
        <taxon>Magnoliopsida</taxon>
        <taxon>Ranunculales</taxon>
        <taxon>Circaeasteraceae</taxon>
        <taxon>Kingdonia</taxon>
    </lineage>
</organism>
<protein>
    <submittedName>
        <fullName evidence="3">Uncharacterized protein</fullName>
    </submittedName>
</protein>
<sequence>MRDGRNSGINPLTPTPLAVIRRGKENFESADEGEETLILNSFHGLDVESVDKFADSRDEEGFIDDQRRGVLTVGTPESRRVGNMAEENHEFRRGSLQNWQICVGEDELHDHVRGTLGDDVTIHVIRTSGEDIQITSDSRAGNREHQSREGNTDDDGELISNGTRNSRGTASSADYDSASGLSLQTAPPVTLSASTTINTMPPTIITALLTNPSTMPVNNTAPFTVVYQNSSGASNPNGKIHTQASPRQGPVGSTLRHHHGKAQWGYHNILDPLMKDMVVNKDNGRRETGRFSTENRYWDDSDQRGHGGQLQLQRNEVIALVNLLNRLSESVKLIREMGPSVEKIIEAQDAPSTHQSNTLTKFWNFFIRHGNIFAYSARQSSINDDA</sequence>
<evidence type="ECO:0000313" key="4">
    <source>
        <dbReference type="Proteomes" id="UP000541444"/>
    </source>
</evidence>
<dbReference type="EMBL" id="JACGCM010000671">
    <property type="protein sequence ID" value="KAF6169136.1"/>
    <property type="molecule type" value="Genomic_DNA"/>
</dbReference>
<proteinExistence type="predicted"/>
<feature type="compositionally biased region" description="Basic and acidic residues" evidence="2">
    <location>
        <begin position="140"/>
        <end position="151"/>
    </location>
</feature>
<keyword evidence="1" id="KW-0472">Membrane</keyword>
<evidence type="ECO:0000313" key="3">
    <source>
        <dbReference type="EMBL" id="KAF6169136.1"/>
    </source>
</evidence>
<dbReference type="AlphaFoldDB" id="A0A7J7NPN8"/>
<keyword evidence="4" id="KW-1185">Reference proteome</keyword>
<feature type="compositionally biased region" description="Polar residues" evidence="2">
    <location>
        <begin position="160"/>
        <end position="180"/>
    </location>
</feature>